<dbReference type="CDD" id="cd00383">
    <property type="entry name" value="trans_reg_C"/>
    <property type="match status" value="1"/>
</dbReference>
<reference evidence="4" key="1">
    <citation type="submission" date="2020-10" db="EMBL/GenBank/DDBJ databases">
        <authorList>
            <person name="Gilroy R."/>
        </authorList>
    </citation>
    <scope>NUCLEOTIDE SEQUENCE</scope>
    <source>
        <strain evidence="4">ChiHecec3B27-6122</strain>
    </source>
</reference>
<name>A0A9D1G7P8_9FIRM</name>
<evidence type="ECO:0000256" key="1">
    <source>
        <dbReference type="ARBA" id="ARBA00023125"/>
    </source>
</evidence>
<feature type="DNA-binding region" description="OmpR/PhoB-type" evidence="2">
    <location>
        <begin position="1"/>
        <end position="60"/>
    </location>
</feature>
<organism evidence="4 5">
    <name type="scientific">Candidatus Scatomorpha pullistercoris</name>
    <dbReference type="NCBI Taxonomy" id="2840929"/>
    <lineage>
        <taxon>Bacteria</taxon>
        <taxon>Bacillati</taxon>
        <taxon>Bacillota</taxon>
        <taxon>Clostridia</taxon>
        <taxon>Eubacteriales</taxon>
        <taxon>Candidatus Scatomorpha</taxon>
    </lineage>
</organism>
<proteinExistence type="predicted"/>
<evidence type="ECO:0000256" key="2">
    <source>
        <dbReference type="PROSITE-ProRule" id="PRU01091"/>
    </source>
</evidence>
<feature type="domain" description="OmpR/PhoB-type" evidence="3">
    <location>
        <begin position="1"/>
        <end position="60"/>
    </location>
</feature>
<dbReference type="InterPro" id="IPR016032">
    <property type="entry name" value="Sig_transdc_resp-reg_C-effctor"/>
</dbReference>
<gene>
    <name evidence="4" type="ORF">IAD42_11105</name>
</gene>
<dbReference type="SUPFAM" id="SSF46894">
    <property type="entry name" value="C-terminal effector domain of the bipartite response regulators"/>
    <property type="match status" value="1"/>
</dbReference>
<feature type="non-terminal residue" evidence="4">
    <location>
        <position position="1"/>
    </location>
</feature>
<keyword evidence="1 2" id="KW-0238">DNA-binding</keyword>
<dbReference type="EMBL" id="DVJS01000272">
    <property type="protein sequence ID" value="HIS98512.1"/>
    <property type="molecule type" value="Genomic_DNA"/>
</dbReference>
<dbReference type="GO" id="GO:0000160">
    <property type="term" value="P:phosphorelay signal transduction system"/>
    <property type="evidence" value="ECO:0007669"/>
    <property type="project" value="InterPro"/>
</dbReference>
<evidence type="ECO:0000313" key="4">
    <source>
        <dbReference type="EMBL" id="HIS98512.1"/>
    </source>
</evidence>
<evidence type="ECO:0000313" key="5">
    <source>
        <dbReference type="Proteomes" id="UP000886876"/>
    </source>
</evidence>
<protein>
    <submittedName>
        <fullName evidence="4">Winged helix-turn-helix transcriptional regulator</fullName>
    </submittedName>
</protein>
<dbReference type="GO" id="GO:0003677">
    <property type="term" value="F:DNA binding"/>
    <property type="evidence" value="ECO:0007669"/>
    <property type="project" value="UniProtKB-UniRule"/>
</dbReference>
<dbReference type="InterPro" id="IPR036388">
    <property type="entry name" value="WH-like_DNA-bd_sf"/>
</dbReference>
<reference evidence="4" key="2">
    <citation type="journal article" date="2021" name="PeerJ">
        <title>Extensive microbial diversity within the chicken gut microbiome revealed by metagenomics and culture.</title>
        <authorList>
            <person name="Gilroy R."/>
            <person name="Ravi A."/>
            <person name="Getino M."/>
            <person name="Pursley I."/>
            <person name="Horton D.L."/>
            <person name="Alikhan N.F."/>
            <person name="Baker D."/>
            <person name="Gharbi K."/>
            <person name="Hall N."/>
            <person name="Watson M."/>
            <person name="Adriaenssens E.M."/>
            <person name="Foster-Nyarko E."/>
            <person name="Jarju S."/>
            <person name="Secka A."/>
            <person name="Antonio M."/>
            <person name="Oren A."/>
            <person name="Chaudhuri R.R."/>
            <person name="La Ragione R."/>
            <person name="Hildebrand F."/>
            <person name="Pallen M.J."/>
        </authorList>
    </citation>
    <scope>NUCLEOTIDE SEQUENCE</scope>
    <source>
        <strain evidence="4">ChiHecec3B27-6122</strain>
    </source>
</reference>
<dbReference type="Pfam" id="PF00486">
    <property type="entry name" value="Trans_reg_C"/>
    <property type="match status" value="1"/>
</dbReference>
<sequence length="60" mass="6934">NPGMVFDRERIYECVWGIDGEGDSAVISEHVRRIRAKFAAAGCERQYIETVWGVGYRWAR</sequence>
<comment type="caution">
    <text evidence="4">The sequence shown here is derived from an EMBL/GenBank/DDBJ whole genome shotgun (WGS) entry which is preliminary data.</text>
</comment>
<dbReference type="SMART" id="SM00862">
    <property type="entry name" value="Trans_reg_C"/>
    <property type="match status" value="1"/>
</dbReference>
<dbReference type="GO" id="GO:0006355">
    <property type="term" value="P:regulation of DNA-templated transcription"/>
    <property type="evidence" value="ECO:0007669"/>
    <property type="project" value="InterPro"/>
</dbReference>
<dbReference type="Gene3D" id="1.10.10.10">
    <property type="entry name" value="Winged helix-like DNA-binding domain superfamily/Winged helix DNA-binding domain"/>
    <property type="match status" value="1"/>
</dbReference>
<evidence type="ECO:0000259" key="3">
    <source>
        <dbReference type="PROSITE" id="PS51755"/>
    </source>
</evidence>
<dbReference type="PROSITE" id="PS51755">
    <property type="entry name" value="OMPR_PHOB"/>
    <property type="match status" value="1"/>
</dbReference>
<accession>A0A9D1G7P8</accession>
<dbReference type="InterPro" id="IPR001867">
    <property type="entry name" value="OmpR/PhoB-type_DNA-bd"/>
</dbReference>
<dbReference type="Proteomes" id="UP000886876">
    <property type="component" value="Unassembled WGS sequence"/>
</dbReference>
<dbReference type="AlphaFoldDB" id="A0A9D1G7P8"/>